<evidence type="ECO:0000256" key="1">
    <source>
        <dbReference type="ARBA" id="ARBA00022555"/>
    </source>
</evidence>
<dbReference type="RefSeq" id="WP_048112177.1">
    <property type="nucleotide sequence ID" value="NZ_CP010070.1"/>
</dbReference>
<dbReference type="PROSITE" id="PS51626">
    <property type="entry name" value="SAM_MT_TRM1"/>
    <property type="match status" value="1"/>
</dbReference>
<dbReference type="STRING" id="1577791.Mpt1_c06940"/>
<proteinExistence type="inferred from homology"/>
<dbReference type="SUPFAM" id="SSF53335">
    <property type="entry name" value="S-adenosyl-L-methionine-dependent methyltransferases"/>
    <property type="match status" value="1"/>
</dbReference>
<evidence type="ECO:0000256" key="4">
    <source>
        <dbReference type="ARBA" id="ARBA00022691"/>
    </source>
</evidence>
<dbReference type="OrthoDB" id="372177at2157"/>
<keyword evidence="2 8" id="KW-0489">Methyltransferase</keyword>
<dbReference type="GeneID" id="24818360"/>
<sequence>MPSGIEITEGRTKLLVPESHSLHGPGTRTASVFFNEQMAFGRDISIMFLRALDKGQISVVDAMSATGARAVRIANEVAGTSVTANDIDPKAIPYIEHNISLNGLSNCVPSNKDLHILFAESSFDYVDIDPFGSPTPFIQSAIRGCRKKGILAITATDTAPLAGAQVGKCRRRYQSEPIRGYMCHESGLRILMCNIAKELAKFDRGMKPLLSFYADHYFRVYVQVEEGAAPTDRSLDQIGYLHYDPNTLGRSVSKHPDATFDKGPFWIGLLHDKALLARMNTEGAEKEKRCIKMLDLWRNELDEQVFLYDISELSSFTKLSPPKIEALIDALNESGRTTPTHMSPTSFKTELVPKDVISIYKENSPDSIRQ</sequence>
<dbReference type="InterPro" id="IPR029063">
    <property type="entry name" value="SAM-dependent_MTases_sf"/>
</dbReference>
<dbReference type="InterPro" id="IPR042296">
    <property type="entry name" value="tRNA_met_Trm1_C"/>
</dbReference>
<keyword evidence="4 8" id="KW-0949">S-adenosyl-L-methionine</keyword>
<dbReference type="Gene3D" id="3.30.56.70">
    <property type="entry name" value="N2,N2-dimethylguanosine tRNA methyltransferase, C-terminal domain"/>
    <property type="match status" value="1"/>
</dbReference>
<dbReference type="CDD" id="cd02440">
    <property type="entry name" value="AdoMet_MTases"/>
    <property type="match status" value="1"/>
</dbReference>
<evidence type="ECO:0000256" key="6">
    <source>
        <dbReference type="ARBA" id="ARBA00022884"/>
    </source>
</evidence>
<dbReference type="PANTHER" id="PTHR10631:SF3">
    <property type="entry name" value="TRNA (GUANINE(26)-N(2))-DIMETHYLTRANSFERASE"/>
    <property type="match status" value="1"/>
</dbReference>
<comment type="similarity">
    <text evidence="8">Belongs to the class I-like SAM-binding methyltransferase superfamily. Trm1 family.</text>
</comment>
<evidence type="ECO:0000313" key="9">
    <source>
        <dbReference type="EMBL" id="AIZ56579.1"/>
    </source>
</evidence>
<dbReference type="Pfam" id="PF02005">
    <property type="entry name" value="TRM"/>
    <property type="match status" value="1"/>
</dbReference>
<organism evidence="9 10">
    <name type="scientific">Candidatus Methanoplasma termitum</name>
    <dbReference type="NCBI Taxonomy" id="1577791"/>
    <lineage>
        <taxon>Archaea</taxon>
        <taxon>Methanobacteriati</taxon>
        <taxon>Thermoplasmatota</taxon>
        <taxon>Thermoplasmata</taxon>
        <taxon>Methanomassiliicoccales</taxon>
        <taxon>Methanomassiliicoccaceae</taxon>
        <taxon>Candidatus Methanoplasma</taxon>
    </lineage>
</organism>
<reference evidence="9 10" key="1">
    <citation type="journal article" date="2014" name="Appl. Environ. Microbiol.">
        <title>Comparative Genome Analysis of 'Candidatus Methanoplasma termitum' Indicates a New Mode of Energy Metabolism in the Seventh Order of Methanogens.</title>
        <authorList>
            <person name="Lang K."/>
            <person name="Schuldes J."/>
            <person name="Klingl A."/>
            <person name="Poehlein A."/>
            <person name="Daniel R."/>
            <person name="Brune A."/>
        </authorList>
    </citation>
    <scope>NUCLEOTIDE SEQUENCE [LARGE SCALE GENOMIC DNA]</scope>
    <source>
        <strain evidence="10">Mpt1</strain>
    </source>
</reference>
<dbReference type="InterPro" id="IPR002905">
    <property type="entry name" value="Trm1"/>
</dbReference>
<dbReference type="KEGG" id="mear:Mpt1_c06940"/>
<dbReference type="HOGENOM" id="CLU_010862_5_1_2"/>
<dbReference type="Proteomes" id="UP000030787">
    <property type="component" value="Chromosome"/>
</dbReference>
<gene>
    <name evidence="9" type="primary">trm1</name>
    <name evidence="9" type="ORF">Mpt1_c06940</name>
</gene>
<dbReference type="GO" id="GO:0160104">
    <property type="term" value="F:tRNA (guanine(26)-N2)-dimethyltransferase activity"/>
    <property type="evidence" value="ECO:0007669"/>
    <property type="project" value="UniProtKB-EC"/>
</dbReference>
<dbReference type="AlphaFoldDB" id="A0A0A7LC19"/>
<evidence type="ECO:0000256" key="2">
    <source>
        <dbReference type="ARBA" id="ARBA00022603"/>
    </source>
</evidence>
<keyword evidence="3 8" id="KW-0808">Transferase</keyword>
<evidence type="ECO:0000256" key="3">
    <source>
        <dbReference type="ARBA" id="ARBA00022679"/>
    </source>
</evidence>
<dbReference type="Gene3D" id="3.40.50.150">
    <property type="entry name" value="Vaccinia Virus protein VP39"/>
    <property type="match status" value="1"/>
</dbReference>
<keyword evidence="6 8" id="KW-0694">RNA-binding</keyword>
<keyword evidence="1 8" id="KW-0820">tRNA-binding</keyword>
<evidence type="ECO:0000256" key="7">
    <source>
        <dbReference type="ARBA" id="ARBA00039099"/>
    </source>
</evidence>
<accession>A0A0A7LC19</accession>
<keyword evidence="10" id="KW-1185">Reference proteome</keyword>
<keyword evidence="5 8" id="KW-0819">tRNA processing</keyword>
<dbReference type="GO" id="GO:0000049">
    <property type="term" value="F:tRNA binding"/>
    <property type="evidence" value="ECO:0007669"/>
    <property type="project" value="UniProtKB-UniRule"/>
</dbReference>
<evidence type="ECO:0000256" key="8">
    <source>
        <dbReference type="PROSITE-ProRule" id="PRU00958"/>
    </source>
</evidence>
<protein>
    <recommendedName>
        <fullName evidence="7">tRNA (guanine(26)-N(2))-dimethyltransferase</fullName>
        <ecNumber evidence="7">2.1.1.216</ecNumber>
    </recommendedName>
</protein>
<evidence type="ECO:0000313" key="10">
    <source>
        <dbReference type="Proteomes" id="UP000030787"/>
    </source>
</evidence>
<dbReference type="EMBL" id="CP010070">
    <property type="protein sequence ID" value="AIZ56579.1"/>
    <property type="molecule type" value="Genomic_DNA"/>
</dbReference>
<dbReference type="EC" id="2.1.1.216" evidence="7"/>
<dbReference type="GO" id="GO:0002940">
    <property type="term" value="P:tRNA N2-guanine methylation"/>
    <property type="evidence" value="ECO:0007669"/>
    <property type="project" value="TreeGrafter"/>
</dbReference>
<evidence type="ECO:0000256" key="5">
    <source>
        <dbReference type="ARBA" id="ARBA00022694"/>
    </source>
</evidence>
<name>A0A0A7LC19_9ARCH</name>
<dbReference type="PANTHER" id="PTHR10631">
    <property type="entry name" value="N 2 ,N 2 -DIMETHYLGUANOSINE TRNA METHYLTRANSFERASE"/>
    <property type="match status" value="1"/>
</dbReference>